<reference evidence="1 2" key="1">
    <citation type="submission" date="2021-02" db="EMBL/GenBank/DDBJ databases">
        <title>Activity-based single-cell genomes from oceanic crustal fluid captures similar information to metagenomic and metatranscriptomic surveys with orders of magnitude less sampling.</title>
        <authorList>
            <person name="D'Angelo T.S."/>
            <person name="Orcutt B.N."/>
        </authorList>
    </citation>
    <scope>NUCLEOTIDE SEQUENCE [LARGE SCALE GENOMIC DNA]</scope>
    <source>
        <strain evidence="1">AH-315-G02</strain>
    </source>
</reference>
<gene>
    <name evidence="1" type="ORF">JYU06_04110</name>
</gene>
<protein>
    <submittedName>
        <fullName evidence="1">Flavodoxin family protein</fullName>
    </submittedName>
</protein>
<comment type="caution">
    <text evidence="1">The sequence shown here is derived from an EMBL/GenBank/DDBJ whole genome shotgun (WGS) entry which is preliminary data.</text>
</comment>
<dbReference type="Proteomes" id="UP000717534">
    <property type="component" value="Unassembled WGS sequence"/>
</dbReference>
<proteinExistence type="predicted"/>
<name>A0ABS3AXS4_9BACT</name>
<accession>A0ABS3AXS4</accession>
<sequence length="127" mass="13627">SALNALSHCFLERLCQFRHRDCQALAGKHVVIVSTGGIEPEVPAVMIEKMLSYYQINHVGTVTAQGVASCFTCGQGETCTTGAVHTLYGEGVKITDNLIPDLSKQPDKIARARGLGQKLGKLLEVAM</sequence>
<keyword evidence="2" id="KW-1185">Reference proteome</keyword>
<evidence type="ECO:0000313" key="1">
    <source>
        <dbReference type="EMBL" id="MBN4068687.1"/>
    </source>
</evidence>
<feature type="non-terminal residue" evidence="1">
    <location>
        <position position="1"/>
    </location>
</feature>
<dbReference type="InterPro" id="IPR029039">
    <property type="entry name" value="Flavoprotein-like_sf"/>
</dbReference>
<organism evidence="1 2">
    <name type="scientific">Desulfotalea psychrophila</name>
    <dbReference type="NCBI Taxonomy" id="84980"/>
    <lineage>
        <taxon>Bacteria</taxon>
        <taxon>Pseudomonadati</taxon>
        <taxon>Thermodesulfobacteriota</taxon>
        <taxon>Desulfobulbia</taxon>
        <taxon>Desulfobulbales</taxon>
        <taxon>Desulfocapsaceae</taxon>
        <taxon>Desulfotalea</taxon>
    </lineage>
</organism>
<evidence type="ECO:0000313" key="2">
    <source>
        <dbReference type="Proteomes" id="UP000717534"/>
    </source>
</evidence>
<dbReference type="Gene3D" id="3.40.50.360">
    <property type="match status" value="1"/>
</dbReference>
<dbReference type="EMBL" id="JAFITO010000038">
    <property type="protein sequence ID" value="MBN4068687.1"/>
    <property type="molecule type" value="Genomic_DNA"/>
</dbReference>